<gene>
    <name evidence="4" type="ORF">BRADI_4g09365v3</name>
</gene>
<dbReference type="SUPFAM" id="SSF57850">
    <property type="entry name" value="RING/U-box"/>
    <property type="match status" value="1"/>
</dbReference>
<keyword evidence="6" id="KW-1185">Reference proteome</keyword>
<keyword evidence="2" id="KW-0812">Transmembrane</keyword>
<dbReference type="GO" id="GO:0016567">
    <property type="term" value="P:protein ubiquitination"/>
    <property type="evidence" value="ECO:0000318"/>
    <property type="project" value="GO_Central"/>
</dbReference>
<dbReference type="EnsemblPlants" id="KQJ87102">
    <property type="protein sequence ID" value="KQJ87102"/>
    <property type="gene ID" value="BRADI_4g09365v3"/>
</dbReference>
<evidence type="ECO:0000259" key="3">
    <source>
        <dbReference type="PROSITE" id="PS50089"/>
    </source>
</evidence>
<dbReference type="OrthoDB" id="656255at2759"/>
<dbReference type="PANTHER" id="PTHR45676:SF120">
    <property type="entry name" value="RING-TYPE E3 UBIQUITIN TRANSFERASE"/>
    <property type="match status" value="1"/>
</dbReference>
<keyword evidence="1" id="KW-0863">Zinc-finger</keyword>
<dbReference type="Gramene" id="KQJ87102">
    <property type="protein sequence ID" value="KQJ87102"/>
    <property type="gene ID" value="BRADI_4g09365v3"/>
</dbReference>
<sequence>MSKAVEEMGMYILKSTYGDCVRCFRRPASAWLRWSATMAGILELRALYYGVLINLKNVAGRTMSKQGETVFMVFSLGFTALVLLFVLKLICSECIACCDCCLCWELLGFRTPAPAPVPAPALITASAAAGPRPAPASAVRPCLCANPAQVVRGSGDPRAGVRRSTGPVPCVTEYRRSDGWREATCPVCLSEFVDGEAVRVLPACMHYFHAACVGEWLRKGHATCPLCRAAPPSAVAAAAAR</sequence>
<reference evidence="4 5" key="1">
    <citation type="journal article" date="2010" name="Nature">
        <title>Genome sequencing and analysis of the model grass Brachypodium distachyon.</title>
        <authorList>
            <consortium name="International Brachypodium Initiative"/>
        </authorList>
    </citation>
    <scope>NUCLEOTIDE SEQUENCE [LARGE SCALE GENOMIC DNA]</scope>
    <source>
        <strain evidence="4 5">Bd21</strain>
    </source>
</reference>
<dbReference type="PROSITE" id="PS50089">
    <property type="entry name" value="ZF_RING_2"/>
    <property type="match status" value="1"/>
</dbReference>
<evidence type="ECO:0000313" key="4">
    <source>
        <dbReference type="EMBL" id="KQJ87102.1"/>
    </source>
</evidence>
<dbReference type="Gene3D" id="3.30.40.10">
    <property type="entry name" value="Zinc/RING finger domain, C3HC4 (zinc finger)"/>
    <property type="match status" value="1"/>
</dbReference>
<keyword evidence="1" id="KW-0862">Zinc</keyword>
<feature type="transmembrane region" description="Helical" evidence="2">
    <location>
        <begin position="70"/>
        <end position="90"/>
    </location>
</feature>
<dbReference type="InterPro" id="IPR013083">
    <property type="entry name" value="Znf_RING/FYVE/PHD"/>
</dbReference>
<evidence type="ECO:0000256" key="1">
    <source>
        <dbReference type="PROSITE-ProRule" id="PRU00175"/>
    </source>
</evidence>
<dbReference type="AlphaFoldDB" id="A0A0Q3EH84"/>
<accession>A0A0Q3EH84</accession>
<dbReference type="Pfam" id="PF13639">
    <property type="entry name" value="zf-RING_2"/>
    <property type="match status" value="1"/>
</dbReference>
<dbReference type="PANTHER" id="PTHR45676">
    <property type="entry name" value="RING-H2 FINGER PROTEIN ATL51-RELATED"/>
    <property type="match status" value="1"/>
</dbReference>
<dbReference type="InterPro" id="IPR001841">
    <property type="entry name" value="Znf_RING"/>
</dbReference>
<reference evidence="4" key="2">
    <citation type="submission" date="2017-06" db="EMBL/GenBank/DDBJ databases">
        <title>WGS assembly of Brachypodium distachyon.</title>
        <authorList>
            <consortium name="The International Brachypodium Initiative"/>
            <person name="Lucas S."/>
            <person name="Harmon-Smith M."/>
            <person name="Lail K."/>
            <person name="Tice H."/>
            <person name="Grimwood J."/>
            <person name="Bruce D."/>
            <person name="Barry K."/>
            <person name="Shu S."/>
            <person name="Lindquist E."/>
            <person name="Wang M."/>
            <person name="Pitluck S."/>
            <person name="Vogel J.P."/>
            <person name="Garvin D.F."/>
            <person name="Mockler T.C."/>
            <person name="Schmutz J."/>
            <person name="Rokhsar D."/>
            <person name="Bevan M.W."/>
        </authorList>
    </citation>
    <scope>NUCLEOTIDE SEQUENCE</scope>
    <source>
        <strain evidence="4">Bd21</strain>
    </source>
</reference>
<keyword evidence="1" id="KW-0479">Metal-binding</keyword>
<keyword evidence="2" id="KW-0472">Membrane</keyword>
<dbReference type="UniPathway" id="UPA00143"/>
<name>A0A0Q3EH84_BRADI</name>
<dbReference type="SMART" id="SM00184">
    <property type="entry name" value="RING"/>
    <property type="match status" value="1"/>
</dbReference>
<protein>
    <recommendedName>
        <fullName evidence="3">RING-type domain-containing protein</fullName>
    </recommendedName>
</protein>
<keyword evidence="2" id="KW-1133">Transmembrane helix</keyword>
<proteinExistence type="predicted"/>
<organism evidence="4">
    <name type="scientific">Brachypodium distachyon</name>
    <name type="common">Purple false brome</name>
    <name type="synonym">Trachynia distachya</name>
    <dbReference type="NCBI Taxonomy" id="15368"/>
    <lineage>
        <taxon>Eukaryota</taxon>
        <taxon>Viridiplantae</taxon>
        <taxon>Streptophyta</taxon>
        <taxon>Embryophyta</taxon>
        <taxon>Tracheophyta</taxon>
        <taxon>Spermatophyta</taxon>
        <taxon>Magnoliopsida</taxon>
        <taxon>Liliopsida</taxon>
        <taxon>Poales</taxon>
        <taxon>Poaceae</taxon>
        <taxon>BOP clade</taxon>
        <taxon>Pooideae</taxon>
        <taxon>Stipodae</taxon>
        <taxon>Brachypodieae</taxon>
        <taxon>Brachypodium</taxon>
    </lineage>
</organism>
<dbReference type="FunFam" id="3.30.40.10:FF:000654">
    <property type="entry name" value="RING-H2 finger protein ATL33"/>
    <property type="match status" value="1"/>
</dbReference>
<evidence type="ECO:0000256" key="2">
    <source>
        <dbReference type="SAM" id="Phobius"/>
    </source>
</evidence>
<dbReference type="Proteomes" id="UP000008810">
    <property type="component" value="Chromosome 4"/>
</dbReference>
<reference evidence="5" key="3">
    <citation type="submission" date="2018-08" db="UniProtKB">
        <authorList>
            <consortium name="EnsemblPlants"/>
        </authorList>
    </citation>
    <scope>IDENTIFICATION</scope>
    <source>
        <strain evidence="5">cv. Bd21</strain>
    </source>
</reference>
<evidence type="ECO:0000313" key="6">
    <source>
        <dbReference type="Proteomes" id="UP000008810"/>
    </source>
</evidence>
<dbReference type="EMBL" id="CM000883">
    <property type="protein sequence ID" value="KQJ87102.1"/>
    <property type="molecule type" value="Genomic_DNA"/>
</dbReference>
<evidence type="ECO:0000313" key="5">
    <source>
        <dbReference type="EnsemblPlants" id="KQJ87102"/>
    </source>
</evidence>
<feature type="domain" description="RING-type" evidence="3">
    <location>
        <begin position="185"/>
        <end position="228"/>
    </location>
</feature>
<dbReference type="InParanoid" id="A0A0Q3EH84"/>
<dbReference type="GO" id="GO:0008270">
    <property type="term" value="F:zinc ion binding"/>
    <property type="evidence" value="ECO:0007669"/>
    <property type="project" value="UniProtKB-KW"/>
</dbReference>